<dbReference type="PANTHER" id="PTHR31902">
    <property type="entry name" value="ACTIN PATCHES DISTAL PROTEIN 1"/>
    <property type="match status" value="1"/>
</dbReference>
<organism evidence="1">
    <name type="scientific">marine metagenome</name>
    <dbReference type="NCBI Taxonomy" id="408172"/>
    <lineage>
        <taxon>unclassified sequences</taxon>
        <taxon>metagenomes</taxon>
        <taxon>ecological metagenomes</taxon>
    </lineage>
</organism>
<dbReference type="InterPro" id="IPR036249">
    <property type="entry name" value="Thioredoxin-like_sf"/>
</dbReference>
<sequence>MEGDREYCSELSRTQGEPMLGTAEPVDIWLLLEYKPAWKSRAVEDNGLEDETNRWLEDSLKRCAERGLKARPQFIRRPDFDLGTTTLFIARNNSLGRIEASEYDAIREVDVLTSDLASVRENVYFVCTNGQRDLCCARYGLPTFARLQELVGARVWQTTHLGGHRFAPNVLALPQGILYGRVDVDVVDAFVTTIESGDVSRSHVRGRSAFPPEAQFAEMQVAGRVEALLDIRDDRVRFRTNLGEEEVRVRSASIPMQIVASCGDAESKDVYPISGTA</sequence>
<proteinExistence type="predicted"/>
<dbReference type="PANTHER" id="PTHR31902:SF22">
    <property type="entry name" value="SLL1203 PROTEIN"/>
    <property type="match status" value="1"/>
</dbReference>
<protein>
    <recommendedName>
        <fullName evidence="2">Sucrase ferredoxin</fullName>
    </recommendedName>
</protein>
<dbReference type="EMBL" id="UINC01001037">
    <property type="protein sequence ID" value="SUZ68340.1"/>
    <property type="molecule type" value="Genomic_DNA"/>
</dbReference>
<dbReference type="AlphaFoldDB" id="A0A381PN20"/>
<dbReference type="SUPFAM" id="SSF52833">
    <property type="entry name" value="Thioredoxin-like"/>
    <property type="match status" value="1"/>
</dbReference>
<dbReference type="Gene3D" id="3.40.30.10">
    <property type="entry name" value="Glutaredoxin"/>
    <property type="match status" value="1"/>
</dbReference>
<name>A0A381PN20_9ZZZZ</name>
<evidence type="ECO:0000313" key="1">
    <source>
        <dbReference type="EMBL" id="SUZ68340.1"/>
    </source>
</evidence>
<accession>A0A381PN20</accession>
<dbReference type="Pfam" id="PF06999">
    <property type="entry name" value="Suc_Fer-like"/>
    <property type="match status" value="1"/>
</dbReference>
<evidence type="ECO:0008006" key="2">
    <source>
        <dbReference type="Google" id="ProtNLM"/>
    </source>
</evidence>
<dbReference type="InterPro" id="IPR009737">
    <property type="entry name" value="Aim32/Apd1-like"/>
</dbReference>
<reference evidence="1" key="1">
    <citation type="submission" date="2018-05" db="EMBL/GenBank/DDBJ databases">
        <authorList>
            <person name="Lanie J.A."/>
            <person name="Ng W.-L."/>
            <person name="Kazmierczak K.M."/>
            <person name="Andrzejewski T.M."/>
            <person name="Davidsen T.M."/>
            <person name="Wayne K.J."/>
            <person name="Tettelin H."/>
            <person name="Glass J.I."/>
            <person name="Rusch D."/>
            <person name="Podicherti R."/>
            <person name="Tsui H.-C.T."/>
            <person name="Winkler M.E."/>
        </authorList>
    </citation>
    <scope>NUCLEOTIDE SEQUENCE</scope>
</reference>
<gene>
    <name evidence="1" type="ORF">METZ01_LOCUS21194</name>
</gene>